<evidence type="ECO:0000259" key="2">
    <source>
        <dbReference type="SMART" id="SM00460"/>
    </source>
</evidence>
<protein>
    <submittedName>
        <fullName evidence="3">Transglutaminase family protein</fullName>
    </submittedName>
</protein>
<organism evidence="3 4">
    <name type="scientific">Ideonella azotifigens</name>
    <dbReference type="NCBI Taxonomy" id="513160"/>
    <lineage>
        <taxon>Bacteria</taxon>
        <taxon>Pseudomonadati</taxon>
        <taxon>Pseudomonadota</taxon>
        <taxon>Betaproteobacteria</taxon>
        <taxon>Burkholderiales</taxon>
        <taxon>Sphaerotilaceae</taxon>
        <taxon>Ideonella</taxon>
    </lineage>
</organism>
<evidence type="ECO:0000313" key="3">
    <source>
        <dbReference type="EMBL" id="GAA0762970.1"/>
    </source>
</evidence>
<proteinExistence type="predicted"/>
<feature type="compositionally biased region" description="Pro residues" evidence="1">
    <location>
        <begin position="329"/>
        <end position="338"/>
    </location>
</feature>
<dbReference type="Pfam" id="PF01841">
    <property type="entry name" value="Transglut_core"/>
    <property type="match status" value="1"/>
</dbReference>
<reference evidence="3 4" key="1">
    <citation type="journal article" date="2019" name="Int. J. Syst. Evol. Microbiol.">
        <title>The Global Catalogue of Microorganisms (GCM) 10K type strain sequencing project: providing services to taxonomists for standard genome sequencing and annotation.</title>
        <authorList>
            <consortium name="The Broad Institute Genomics Platform"/>
            <consortium name="The Broad Institute Genome Sequencing Center for Infectious Disease"/>
            <person name="Wu L."/>
            <person name="Ma J."/>
        </authorList>
    </citation>
    <scope>NUCLEOTIDE SEQUENCE [LARGE SCALE GENOMIC DNA]</scope>
    <source>
        <strain evidence="3 4">JCM 15503</strain>
    </source>
</reference>
<dbReference type="InterPro" id="IPR038765">
    <property type="entry name" value="Papain-like_cys_pep_sf"/>
</dbReference>
<accession>A0ABN1KD69</accession>
<dbReference type="PANTHER" id="PTHR33490">
    <property type="entry name" value="BLR5614 PROTEIN-RELATED"/>
    <property type="match status" value="1"/>
</dbReference>
<evidence type="ECO:0000256" key="1">
    <source>
        <dbReference type="SAM" id="MobiDB-lite"/>
    </source>
</evidence>
<dbReference type="PANTHER" id="PTHR33490:SF7">
    <property type="entry name" value="BLR2979 PROTEIN"/>
    <property type="match status" value="1"/>
</dbReference>
<comment type="caution">
    <text evidence="3">The sequence shown here is derived from an EMBL/GenBank/DDBJ whole genome shotgun (WGS) entry which is preliminary data.</text>
</comment>
<sequence>MSSETDEEMRWLSVQHDTLYAYDAPVELAHHVAYLSPRATDSQLVRDWSLSIDPAPDEWEELASDTGPAPATQMSFDCWGNGRLAFSHSRVHERLCVSSRFEVGLTPAAAPDPENSPAWEDVAEALRYHAGVAHAEAVEFTLPSHFAPRSPQLAAFGRLAFTPGRSVMGGALALMQLVNERMAYQPQSTSVNTRATEALALSRGVCQDFAHVMIGACRSLGLAARYVSGYLLTNPPEGQPRLIGADASHAWMAIWCPEQGWVALDPTNDVPAGMDHVTLAWGRDYGDVAPLRGVIRGGGRALPRVAVTVQPLDNALPPEEVGCGDATPPARPVPADAP</sequence>
<dbReference type="EMBL" id="BAAAEW010000033">
    <property type="protein sequence ID" value="GAA0762970.1"/>
    <property type="molecule type" value="Genomic_DNA"/>
</dbReference>
<dbReference type="InterPro" id="IPR002931">
    <property type="entry name" value="Transglutaminase-like"/>
</dbReference>
<dbReference type="RefSeq" id="WP_231012805.1">
    <property type="nucleotide sequence ID" value="NZ_BAAAEW010000033.1"/>
</dbReference>
<keyword evidence="4" id="KW-1185">Reference proteome</keyword>
<dbReference type="Pfam" id="PF08379">
    <property type="entry name" value="Bact_transglu_N"/>
    <property type="match status" value="1"/>
</dbReference>
<feature type="region of interest" description="Disordered" evidence="1">
    <location>
        <begin position="316"/>
        <end position="338"/>
    </location>
</feature>
<evidence type="ECO:0000313" key="4">
    <source>
        <dbReference type="Proteomes" id="UP001500279"/>
    </source>
</evidence>
<dbReference type="SUPFAM" id="SSF54001">
    <property type="entry name" value="Cysteine proteinases"/>
    <property type="match status" value="1"/>
</dbReference>
<gene>
    <name evidence="3" type="ORF">GCM10009107_47970</name>
</gene>
<dbReference type="Gene3D" id="3.10.620.30">
    <property type="match status" value="1"/>
</dbReference>
<dbReference type="SMART" id="SM00460">
    <property type="entry name" value="TGc"/>
    <property type="match status" value="1"/>
</dbReference>
<name>A0ABN1KD69_9BURK</name>
<dbReference type="InterPro" id="IPR013589">
    <property type="entry name" value="Bac_transglu_N"/>
</dbReference>
<dbReference type="Proteomes" id="UP001500279">
    <property type="component" value="Unassembled WGS sequence"/>
</dbReference>
<feature type="domain" description="Transglutaminase-like" evidence="2">
    <location>
        <begin position="198"/>
        <end position="268"/>
    </location>
</feature>